<evidence type="ECO:0000313" key="8">
    <source>
        <dbReference type="Proteomes" id="UP000078348"/>
    </source>
</evidence>
<dbReference type="PROSITE" id="PS50002">
    <property type="entry name" value="SH3"/>
    <property type="match status" value="1"/>
</dbReference>
<dbReference type="Proteomes" id="UP000078348">
    <property type="component" value="Unassembled WGS sequence"/>
</dbReference>
<dbReference type="InterPro" id="IPR036427">
    <property type="entry name" value="Bromodomain-like_sf"/>
</dbReference>
<dbReference type="STRING" id="478820.A0A196S6N2"/>
<dbReference type="GO" id="GO:0000123">
    <property type="term" value="C:histone acetyltransferase complex"/>
    <property type="evidence" value="ECO:0007669"/>
    <property type="project" value="TreeGrafter"/>
</dbReference>
<keyword evidence="2 3" id="KW-0103">Bromodomain</keyword>
<evidence type="ECO:0000259" key="6">
    <source>
        <dbReference type="PROSITE" id="PS50014"/>
    </source>
</evidence>
<proteinExistence type="predicted"/>
<evidence type="ECO:0000256" key="2">
    <source>
        <dbReference type="ARBA" id="ARBA00023117"/>
    </source>
</evidence>
<dbReference type="OrthoDB" id="21449at2759"/>
<dbReference type="SUPFAM" id="SSF50044">
    <property type="entry name" value="SH3-domain"/>
    <property type="match status" value="1"/>
</dbReference>
<dbReference type="EMBL" id="LXWW01000567">
    <property type="protein sequence ID" value="OAO12031.1"/>
    <property type="molecule type" value="Genomic_DNA"/>
</dbReference>
<dbReference type="PRINTS" id="PR00503">
    <property type="entry name" value="BROMODOMAIN"/>
</dbReference>
<protein>
    <submittedName>
        <fullName evidence="7">Bromodomain and PHD finger-containing protein</fullName>
    </submittedName>
</protein>
<keyword evidence="1 4" id="KW-0728">SH3 domain</keyword>
<dbReference type="PANTHER" id="PTHR45750">
    <property type="entry name" value="GH11602P"/>
    <property type="match status" value="1"/>
</dbReference>
<dbReference type="PANTHER" id="PTHR45750:SF3">
    <property type="entry name" value="HISTONE ACETYLTRANSFERASE"/>
    <property type="match status" value="1"/>
</dbReference>
<dbReference type="AlphaFoldDB" id="A0A196S6N2"/>
<dbReference type="Gene3D" id="2.30.30.40">
    <property type="entry name" value="SH3 Domains"/>
    <property type="match status" value="1"/>
</dbReference>
<dbReference type="InterPro" id="IPR037800">
    <property type="entry name" value="GCN5"/>
</dbReference>
<gene>
    <name evidence="7" type="ORF">AV274_6306</name>
</gene>
<evidence type="ECO:0000256" key="1">
    <source>
        <dbReference type="ARBA" id="ARBA00022443"/>
    </source>
</evidence>
<evidence type="ECO:0000256" key="4">
    <source>
        <dbReference type="PROSITE-ProRule" id="PRU00192"/>
    </source>
</evidence>
<dbReference type="GO" id="GO:0045944">
    <property type="term" value="P:positive regulation of transcription by RNA polymerase II"/>
    <property type="evidence" value="ECO:0007669"/>
    <property type="project" value="TreeGrafter"/>
</dbReference>
<dbReference type="GO" id="GO:0010484">
    <property type="term" value="F:histone H3 acetyltransferase activity"/>
    <property type="evidence" value="ECO:0007669"/>
    <property type="project" value="TreeGrafter"/>
</dbReference>
<comment type="caution">
    <text evidence="7">The sequence shown here is derived from an EMBL/GenBank/DDBJ whole genome shotgun (WGS) entry which is preliminary data.</text>
</comment>
<feature type="domain" description="SH3" evidence="5">
    <location>
        <begin position="426"/>
        <end position="487"/>
    </location>
</feature>
<dbReference type="Pfam" id="PF00439">
    <property type="entry name" value="Bromodomain"/>
    <property type="match status" value="1"/>
</dbReference>
<sequence>MSKESIRDSFLFNAVLQTCIALEKYSSISNSDMLYAVVSDLEKGRIEIDYFGEWLSKSVVLERMGVVSPISVMECMRQIAVSWMKSHEDEVKVIPSYYSHSIGMGPNCTKYYLISRKEYILCTATFPNPTLYDTSKPICTLEKGSSNHTLSLSLSAPIAPDADSTLLLLLPRNTQSFSVVSRDWLDLQEVLQNLFLLHEKKETRDYMAEALAQKLTRIFVQDGVLVPRYYNVYRKTPEDNIYWKWSPLSLSSSIGTLQSLLRSICEHLQHEPSAFIFQNPVDAAQFPTYREIITQPMDLSTVLKRVNCGYYSRYGRFHADLLQLFWNGCTFNPCHDIWYQQCVVLKLCYMNIYRSLQTSGLLQALESNQTDPMEGSFIVRGRKREELVCYGSASSKRVKVVVQNREARAAFEEKQFATRIPSFSLVRYPIKRVTTSYEAKTEDEVSLSAGMLVYEVTKEENGMIEVMKMDLVEMGLFPAALVEDCPADGNLWQKLCGERETEEVAILKRGKVMGLEKIRQSTGEALYPVQTQYTDYSS</sequence>
<evidence type="ECO:0000313" key="7">
    <source>
        <dbReference type="EMBL" id="OAO12031.1"/>
    </source>
</evidence>
<dbReference type="CDD" id="cd04369">
    <property type="entry name" value="Bromodomain"/>
    <property type="match status" value="1"/>
</dbReference>
<organism evidence="7 8">
    <name type="scientific">Blastocystis sp. subtype 1 (strain ATCC 50177 / NandII)</name>
    <dbReference type="NCBI Taxonomy" id="478820"/>
    <lineage>
        <taxon>Eukaryota</taxon>
        <taxon>Sar</taxon>
        <taxon>Stramenopiles</taxon>
        <taxon>Bigyra</taxon>
        <taxon>Opalozoa</taxon>
        <taxon>Opalinata</taxon>
        <taxon>Blastocystidae</taxon>
        <taxon>Blastocystis</taxon>
    </lineage>
</organism>
<dbReference type="InterPro" id="IPR036028">
    <property type="entry name" value="SH3-like_dom_sf"/>
</dbReference>
<dbReference type="PROSITE" id="PS50014">
    <property type="entry name" value="BROMODOMAIN_2"/>
    <property type="match status" value="1"/>
</dbReference>
<dbReference type="SUPFAM" id="SSF47370">
    <property type="entry name" value="Bromodomain"/>
    <property type="match status" value="1"/>
</dbReference>
<dbReference type="Gene3D" id="1.20.920.10">
    <property type="entry name" value="Bromodomain-like"/>
    <property type="match status" value="1"/>
</dbReference>
<accession>A0A196S6N2</accession>
<evidence type="ECO:0000256" key="3">
    <source>
        <dbReference type="PROSITE-ProRule" id="PRU00035"/>
    </source>
</evidence>
<name>A0A196S6N2_BLAHN</name>
<evidence type="ECO:0000259" key="5">
    <source>
        <dbReference type="PROSITE" id="PS50002"/>
    </source>
</evidence>
<dbReference type="SMART" id="SM00297">
    <property type="entry name" value="BROMO"/>
    <property type="match status" value="1"/>
</dbReference>
<dbReference type="InterPro" id="IPR001452">
    <property type="entry name" value="SH3_domain"/>
</dbReference>
<keyword evidence="8" id="KW-1185">Reference proteome</keyword>
<reference evidence="7 8" key="1">
    <citation type="submission" date="2016-05" db="EMBL/GenBank/DDBJ databases">
        <title>Nuclear genome of Blastocystis sp. subtype 1 NandII.</title>
        <authorList>
            <person name="Gentekaki E."/>
            <person name="Curtis B."/>
            <person name="Stairs C."/>
            <person name="Eme L."/>
            <person name="Herman E."/>
            <person name="Klimes V."/>
            <person name="Arias M.C."/>
            <person name="Elias M."/>
            <person name="Hilliou F."/>
            <person name="Klute M."/>
            <person name="Malik S.-B."/>
            <person name="Pightling A."/>
            <person name="Rachubinski R."/>
            <person name="Salas D."/>
            <person name="Schlacht A."/>
            <person name="Suga H."/>
            <person name="Archibald J."/>
            <person name="Ball S.G."/>
            <person name="Clark G."/>
            <person name="Dacks J."/>
            <person name="Van Der Giezen M."/>
            <person name="Tsaousis A."/>
            <person name="Roger A."/>
        </authorList>
    </citation>
    <scope>NUCLEOTIDE SEQUENCE [LARGE SCALE GENOMIC DNA]</scope>
    <source>
        <strain evidence="8">ATCC 50177 / NandII</strain>
    </source>
</reference>
<feature type="domain" description="Bromo" evidence="6">
    <location>
        <begin position="269"/>
        <end position="339"/>
    </location>
</feature>
<dbReference type="InterPro" id="IPR001487">
    <property type="entry name" value="Bromodomain"/>
</dbReference>